<evidence type="ECO:0000313" key="2">
    <source>
        <dbReference type="EMBL" id="KAJ3781030.1"/>
    </source>
</evidence>
<dbReference type="EMBL" id="MU793613">
    <property type="protein sequence ID" value="KAJ3781030.1"/>
    <property type="molecule type" value="Genomic_DNA"/>
</dbReference>
<protein>
    <recommendedName>
        <fullName evidence="1">DUF8040 domain-containing protein</fullName>
    </recommendedName>
</protein>
<sequence length="71" mass="7975">AAVLQYVVLGLCQFIAPHYCKEPMHDSALSGHAWLNELLVGHPSVFHICFGMNKHVFLALVIQLRLLGYDE</sequence>
<dbReference type="AlphaFoldDB" id="A0AA38L336"/>
<feature type="non-terminal residue" evidence="2">
    <location>
        <position position="71"/>
    </location>
</feature>
<gene>
    <name evidence="2" type="ORF">GGU10DRAFT_252330</name>
</gene>
<comment type="caution">
    <text evidence="2">The sequence shown here is derived from an EMBL/GenBank/DDBJ whole genome shotgun (WGS) entry which is preliminary data.</text>
</comment>
<dbReference type="InterPro" id="IPR058353">
    <property type="entry name" value="DUF8040"/>
</dbReference>
<dbReference type="Pfam" id="PF26138">
    <property type="entry name" value="DUF8040"/>
    <property type="match status" value="1"/>
</dbReference>
<evidence type="ECO:0000259" key="1">
    <source>
        <dbReference type="Pfam" id="PF26138"/>
    </source>
</evidence>
<evidence type="ECO:0000313" key="3">
    <source>
        <dbReference type="Proteomes" id="UP001163798"/>
    </source>
</evidence>
<accession>A0AA38L336</accession>
<feature type="non-terminal residue" evidence="2">
    <location>
        <position position="1"/>
    </location>
</feature>
<keyword evidence="3" id="KW-1185">Reference proteome</keyword>
<organism evidence="2 3">
    <name type="scientific">Lentinula aff. detonsa</name>
    <dbReference type="NCBI Taxonomy" id="2804958"/>
    <lineage>
        <taxon>Eukaryota</taxon>
        <taxon>Fungi</taxon>
        <taxon>Dikarya</taxon>
        <taxon>Basidiomycota</taxon>
        <taxon>Agaricomycotina</taxon>
        <taxon>Agaricomycetes</taxon>
        <taxon>Agaricomycetidae</taxon>
        <taxon>Agaricales</taxon>
        <taxon>Marasmiineae</taxon>
        <taxon>Omphalotaceae</taxon>
        <taxon>Lentinula</taxon>
    </lineage>
</organism>
<proteinExistence type="predicted"/>
<feature type="domain" description="DUF8040" evidence="1">
    <location>
        <begin position="27"/>
        <end position="65"/>
    </location>
</feature>
<reference evidence="2" key="1">
    <citation type="submission" date="2022-08" db="EMBL/GenBank/DDBJ databases">
        <authorList>
            <consortium name="DOE Joint Genome Institute"/>
            <person name="Min B."/>
            <person name="Riley R."/>
            <person name="Sierra-Patev S."/>
            <person name="Naranjo-Ortiz M."/>
            <person name="Looney B."/>
            <person name="Konkel Z."/>
            <person name="Slot J.C."/>
            <person name="Sakamoto Y."/>
            <person name="Steenwyk J.L."/>
            <person name="Rokas A."/>
            <person name="Carro J."/>
            <person name="Camarero S."/>
            <person name="Ferreira P."/>
            <person name="Molpeceres G."/>
            <person name="Ruiz-Duenas F.J."/>
            <person name="Serrano A."/>
            <person name="Henrissat B."/>
            <person name="Drula E."/>
            <person name="Hughes K.W."/>
            <person name="Mata J.L."/>
            <person name="Ishikawa N.K."/>
            <person name="Vargas-Isla R."/>
            <person name="Ushijima S."/>
            <person name="Smith C.A."/>
            <person name="Ahrendt S."/>
            <person name="Andreopoulos W."/>
            <person name="He G."/>
            <person name="Labutti K."/>
            <person name="Lipzen A."/>
            <person name="Ng V."/>
            <person name="Sandor L."/>
            <person name="Barry K."/>
            <person name="Martinez A.T."/>
            <person name="Xiao Y."/>
            <person name="Gibbons J.G."/>
            <person name="Terashima K."/>
            <person name="Hibbett D.S."/>
            <person name="Grigoriev I.V."/>
        </authorList>
    </citation>
    <scope>NUCLEOTIDE SEQUENCE</scope>
    <source>
        <strain evidence="2">TFB10291</strain>
    </source>
</reference>
<dbReference type="Proteomes" id="UP001163798">
    <property type="component" value="Unassembled WGS sequence"/>
</dbReference>
<name>A0AA38L336_9AGAR</name>